<evidence type="ECO:0000256" key="7">
    <source>
        <dbReference type="ARBA" id="ARBA00023080"/>
    </source>
</evidence>
<evidence type="ECO:0000256" key="3">
    <source>
        <dbReference type="ARBA" id="ARBA00022723"/>
    </source>
</evidence>
<proteinExistence type="inferred from homology"/>
<dbReference type="GO" id="GO:0000166">
    <property type="term" value="F:nucleotide binding"/>
    <property type="evidence" value="ECO:0007669"/>
    <property type="project" value="UniProtKB-KW"/>
</dbReference>
<comment type="subunit">
    <text evidence="2 10">Homodimer.</text>
</comment>
<keyword evidence="3 10" id="KW-0479">Metal-binding</keyword>
<name>A0A3D4S493_9ENTE</name>
<dbReference type="FunFam" id="3.90.950.10:FF:000001">
    <property type="entry name" value="dITP/XTP pyrophosphatase"/>
    <property type="match status" value="1"/>
</dbReference>
<evidence type="ECO:0000256" key="11">
    <source>
        <dbReference type="RuleBase" id="RU003781"/>
    </source>
</evidence>
<gene>
    <name evidence="12" type="ORF">DIW15_02960</name>
</gene>
<dbReference type="EC" id="3.6.1.66" evidence="10"/>
<dbReference type="GO" id="GO:0009146">
    <property type="term" value="P:purine nucleoside triphosphate catabolic process"/>
    <property type="evidence" value="ECO:0007669"/>
    <property type="project" value="UniProtKB-UniRule"/>
</dbReference>
<dbReference type="Proteomes" id="UP000262195">
    <property type="component" value="Unassembled WGS sequence"/>
</dbReference>
<dbReference type="InterPro" id="IPR002637">
    <property type="entry name" value="RdgB/HAM1"/>
</dbReference>
<keyword evidence="6 10" id="KW-0460">Magnesium</keyword>
<evidence type="ECO:0000256" key="6">
    <source>
        <dbReference type="ARBA" id="ARBA00022842"/>
    </source>
</evidence>
<feature type="binding site" evidence="10">
    <location>
        <position position="190"/>
    </location>
    <ligand>
        <name>substrate</name>
    </ligand>
</feature>
<evidence type="ECO:0000313" key="13">
    <source>
        <dbReference type="Proteomes" id="UP000262195"/>
    </source>
</evidence>
<feature type="binding site" evidence="10">
    <location>
        <begin position="23"/>
        <end position="28"/>
    </location>
    <ligand>
        <name>substrate</name>
    </ligand>
</feature>
<evidence type="ECO:0000256" key="5">
    <source>
        <dbReference type="ARBA" id="ARBA00022801"/>
    </source>
</evidence>
<dbReference type="Gene3D" id="3.90.950.10">
    <property type="match status" value="1"/>
</dbReference>
<feature type="binding site" evidence="10">
    <location>
        <position position="56"/>
    </location>
    <ligand>
        <name>Mg(2+)</name>
        <dbReference type="ChEBI" id="CHEBI:18420"/>
    </ligand>
</feature>
<comment type="function">
    <text evidence="10">Pyrophosphatase that catalyzes the hydrolysis of nucleoside triphosphates to their monophosphate derivatives, with a high preference for the non-canonical purine nucleotides XTP (xanthosine triphosphate), dITP (deoxyinosine triphosphate) and ITP. Seems to function as a house-cleaning enzyme that removes non-canonical purine nucleotides from the nucleotide pool, thus preventing their incorporation into DNA/RNA and avoiding chromosomal lesions.</text>
</comment>
<dbReference type="Pfam" id="PF01725">
    <property type="entry name" value="Ham1p_like"/>
    <property type="match status" value="1"/>
</dbReference>
<evidence type="ECO:0000256" key="10">
    <source>
        <dbReference type="HAMAP-Rule" id="MF_01405"/>
    </source>
</evidence>
<dbReference type="PANTHER" id="PTHR11067:SF9">
    <property type="entry name" value="INOSINE TRIPHOSPHATE PYROPHOSPHATASE"/>
    <property type="match status" value="1"/>
</dbReference>
<feature type="binding site" evidence="10">
    <location>
        <begin position="195"/>
        <end position="196"/>
    </location>
    <ligand>
        <name>substrate</name>
    </ligand>
</feature>
<dbReference type="NCBIfam" id="TIGR00042">
    <property type="entry name" value="RdgB/HAM1 family non-canonical purine NTP pyrophosphatase"/>
    <property type="match status" value="1"/>
</dbReference>
<organism evidence="12 13">
    <name type="scientific">Bavariicoccus seileri</name>
    <dbReference type="NCBI Taxonomy" id="549685"/>
    <lineage>
        <taxon>Bacteria</taxon>
        <taxon>Bacillati</taxon>
        <taxon>Bacillota</taxon>
        <taxon>Bacilli</taxon>
        <taxon>Lactobacillales</taxon>
        <taxon>Enterococcaceae</taxon>
        <taxon>Bavariicoccus</taxon>
    </lineage>
</organism>
<dbReference type="GO" id="GO:0035870">
    <property type="term" value="F:dITP diphosphatase activity"/>
    <property type="evidence" value="ECO:0007669"/>
    <property type="project" value="UniProtKB-UniRule"/>
</dbReference>
<dbReference type="HAMAP" id="MF_01405">
    <property type="entry name" value="Non_canon_purine_NTPase"/>
    <property type="match status" value="1"/>
</dbReference>
<comment type="catalytic activity">
    <reaction evidence="8 10">
        <text>dITP + H2O = dIMP + diphosphate + H(+)</text>
        <dbReference type="Rhea" id="RHEA:28342"/>
        <dbReference type="ChEBI" id="CHEBI:15377"/>
        <dbReference type="ChEBI" id="CHEBI:15378"/>
        <dbReference type="ChEBI" id="CHEBI:33019"/>
        <dbReference type="ChEBI" id="CHEBI:61194"/>
        <dbReference type="ChEBI" id="CHEBI:61382"/>
        <dbReference type="EC" id="3.6.1.66"/>
    </reaction>
</comment>
<dbReference type="GO" id="GO:0005829">
    <property type="term" value="C:cytosol"/>
    <property type="evidence" value="ECO:0007669"/>
    <property type="project" value="TreeGrafter"/>
</dbReference>
<evidence type="ECO:0000256" key="2">
    <source>
        <dbReference type="ARBA" id="ARBA00011738"/>
    </source>
</evidence>
<keyword evidence="5 10" id="KW-0378">Hydrolase</keyword>
<dbReference type="GO" id="GO:0009117">
    <property type="term" value="P:nucleotide metabolic process"/>
    <property type="evidence" value="ECO:0007669"/>
    <property type="project" value="UniProtKB-KW"/>
</dbReference>
<evidence type="ECO:0000313" key="12">
    <source>
        <dbReference type="EMBL" id="HCS93655.1"/>
    </source>
</evidence>
<comment type="cofactor">
    <cofactor evidence="10">
        <name>Mg(2+)</name>
        <dbReference type="ChEBI" id="CHEBI:18420"/>
    </cofactor>
    <text evidence="10">Binds 1 Mg(2+) ion per subunit.</text>
</comment>
<dbReference type="InterPro" id="IPR029001">
    <property type="entry name" value="ITPase-like_fam"/>
</dbReference>
<feature type="binding site" evidence="10">
    <location>
        <position position="86"/>
    </location>
    <ligand>
        <name>substrate</name>
    </ligand>
</feature>
<dbReference type="AlphaFoldDB" id="A0A3D4S493"/>
<feature type="binding site" evidence="10">
    <location>
        <position position="85"/>
    </location>
    <ligand>
        <name>Mg(2+)</name>
        <dbReference type="ChEBI" id="CHEBI:18420"/>
    </ligand>
</feature>
<dbReference type="GO" id="GO:0017111">
    <property type="term" value="F:ribonucleoside triphosphate phosphatase activity"/>
    <property type="evidence" value="ECO:0007669"/>
    <property type="project" value="InterPro"/>
</dbReference>
<evidence type="ECO:0000256" key="8">
    <source>
        <dbReference type="ARBA" id="ARBA00051875"/>
    </source>
</evidence>
<comment type="catalytic activity">
    <reaction evidence="10">
        <text>ITP + H2O = IMP + diphosphate + H(+)</text>
        <dbReference type="Rhea" id="RHEA:29399"/>
        <dbReference type="ChEBI" id="CHEBI:15377"/>
        <dbReference type="ChEBI" id="CHEBI:15378"/>
        <dbReference type="ChEBI" id="CHEBI:33019"/>
        <dbReference type="ChEBI" id="CHEBI:58053"/>
        <dbReference type="ChEBI" id="CHEBI:61402"/>
        <dbReference type="EC" id="3.6.1.66"/>
    </reaction>
</comment>
<accession>A0A3D4S493</accession>
<dbReference type="GO" id="GO:0036222">
    <property type="term" value="F:XTP diphosphatase activity"/>
    <property type="evidence" value="ECO:0007669"/>
    <property type="project" value="UniProtKB-UniRule"/>
</dbReference>
<dbReference type="NCBIfam" id="NF011397">
    <property type="entry name" value="PRK14822.1"/>
    <property type="match status" value="1"/>
</dbReference>
<comment type="caution">
    <text evidence="12">The sequence shown here is derived from an EMBL/GenBank/DDBJ whole genome shotgun (WGS) entry which is preliminary data.</text>
</comment>
<dbReference type="GO" id="GO:0046872">
    <property type="term" value="F:metal ion binding"/>
    <property type="evidence" value="ECO:0007669"/>
    <property type="project" value="UniProtKB-KW"/>
</dbReference>
<dbReference type="GO" id="GO:0036220">
    <property type="term" value="F:ITP diphosphatase activity"/>
    <property type="evidence" value="ECO:0007669"/>
    <property type="project" value="UniProtKB-UniRule"/>
</dbReference>
<dbReference type="SUPFAM" id="SSF52972">
    <property type="entry name" value="ITPase-like"/>
    <property type="match status" value="1"/>
</dbReference>
<dbReference type="CDD" id="cd00515">
    <property type="entry name" value="HAM1"/>
    <property type="match status" value="1"/>
</dbReference>
<keyword evidence="4 10" id="KW-0547">Nucleotide-binding</keyword>
<comment type="catalytic activity">
    <reaction evidence="9 10">
        <text>XTP + H2O = XMP + diphosphate + H(+)</text>
        <dbReference type="Rhea" id="RHEA:28610"/>
        <dbReference type="ChEBI" id="CHEBI:15377"/>
        <dbReference type="ChEBI" id="CHEBI:15378"/>
        <dbReference type="ChEBI" id="CHEBI:33019"/>
        <dbReference type="ChEBI" id="CHEBI:57464"/>
        <dbReference type="ChEBI" id="CHEBI:61314"/>
        <dbReference type="EC" id="3.6.1.66"/>
    </reaction>
</comment>
<dbReference type="EMBL" id="DQHO01000017">
    <property type="protein sequence ID" value="HCS93655.1"/>
    <property type="molecule type" value="Genomic_DNA"/>
</dbReference>
<sequence length="213" mass="23377">MIRHVILIGLEGLQVSKTIIIATKNVGKAKEFKKLFAKQGYTIKTLLDFPNLKEVEETGITFEENARLKAETIATETGKIVISDDSGLCVDTLMGEPGVRSARYAGNHDDNLNNARLLAVLGELPDESRKAHFNCTMIAAAPGKESLVAVGICDGEIVSVPRGTNGFGYDPLFEVDGTNKTFGEMSQEEKNKYSHRAKATKALFNHFDDWLSR</sequence>
<comment type="similarity">
    <text evidence="1 10 11">Belongs to the HAM1 NTPase family.</text>
</comment>
<dbReference type="PANTHER" id="PTHR11067">
    <property type="entry name" value="INOSINE TRIPHOSPHATE PYROPHOSPHATASE/HAM1 PROTEIN"/>
    <property type="match status" value="1"/>
</dbReference>
<reference evidence="12 13" key="1">
    <citation type="journal article" date="2018" name="Nat. Biotechnol.">
        <title>A standardized bacterial taxonomy based on genome phylogeny substantially revises the tree of life.</title>
        <authorList>
            <person name="Parks D.H."/>
            <person name="Chuvochina M."/>
            <person name="Waite D.W."/>
            <person name="Rinke C."/>
            <person name="Skarshewski A."/>
            <person name="Chaumeil P.A."/>
            <person name="Hugenholtz P."/>
        </authorList>
    </citation>
    <scope>NUCLEOTIDE SEQUENCE [LARGE SCALE GENOMIC DNA]</scope>
    <source>
        <strain evidence="12">UBA11306</strain>
    </source>
</reference>
<protein>
    <recommendedName>
        <fullName evidence="10">dITP/XTP pyrophosphatase</fullName>
        <ecNumber evidence="10">3.6.1.66</ecNumber>
    </recommendedName>
    <alternativeName>
        <fullName evidence="10">Non-canonical purine NTP pyrophosphatase</fullName>
    </alternativeName>
    <alternativeName>
        <fullName evidence="10">Non-standard purine NTP pyrophosphatase</fullName>
    </alternativeName>
    <alternativeName>
        <fullName evidence="10">Nucleoside-triphosphate diphosphatase</fullName>
    </alternativeName>
    <alternativeName>
        <fullName evidence="10">Nucleoside-triphosphate pyrophosphatase</fullName>
        <shortName evidence="10">NTPase</shortName>
    </alternativeName>
</protein>
<dbReference type="STRING" id="1121105.GCA_000421665_01840"/>
<evidence type="ECO:0000256" key="4">
    <source>
        <dbReference type="ARBA" id="ARBA00022741"/>
    </source>
</evidence>
<dbReference type="InterPro" id="IPR020922">
    <property type="entry name" value="dITP/XTP_pyrophosphatase"/>
</dbReference>
<keyword evidence="7 10" id="KW-0546">Nucleotide metabolism</keyword>
<evidence type="ECO:0000256" key="1">
    <source>
        <dbReference type="ARBA" id="ARBA00008023"/>
    </source>
</evidence>
<feature type="active site" description="Proton acceptor" evidence="10">
    <location>
        <position position="85"/>
    </location>
</feature>
<evidence type="ECO:0000256" key="9">
    <source>
        <dbReference type="ARBA" id="ARBA00052017"/>
    </source>
</evidence>
<feature type="binding site" evidence="10">
    <location>
        <begin position="167"/>
        <end position="170"/>
    </location>
    <ligand>
        <name>substrate</name>
    </ligand>
</feature>